<dbReference type="PANTHER" id="PTHR47764:SF2">
    <property type="entry name" value="UBIQUITIN-LIKE PROTEASE FAMILY PROFILE DOMAIN-CONTAINING PROTEIN"/>
    <property type="match status" value="1"/>
</dbReference>
<evidence type="ECO:0000256" key="4">
    <source>
        <dbReference type="SAM" id="MobiDB-lite"/>
    </source>
</evidence>
<dbReference type="InterPro" id="IPR038765">
    <property type="entry name" value="Papain-like_cys_pep_sf"/>
</dbReference>
<evidence type="ECO:0000259" key="5">
    <source>
        <dbReference type="PROSITE" id="PS50600"/>
    </source>
</evidence>
<evidence type="ECO:0000313" key="6">
    <source>
        <dbReference type="EMBL" id="CAN78777.1"/>
    </source>
</evidence>
<proteinExistence type="inferred from homology"/>
<name>A5B964_VITVI</name>
<gene>
    <name evidence="6" type="ORF">VITISV_029751</name>
</gene>
<dbReference type="PROSITE" id="PS50600">
    <property type="entry name" value="ULP_PROTEASE"/>
    <property type="match status" value="1"/>
</dbReference>
<reference evidence="6" key="1">
    <citation type="journal article" date="2007" name="PLoS ONE">
        <title>The first genome sequence of an elite grapevine cultivar (Pinot noir Vitis vinifera L.): coping with a highly heterozygous genome.</title>
        <authorList>
            <person name="Velasco R."/>
            <person name="Zharkikh A."/>
            <person name="Troggio M."/>
            <person name="Cartwright D.A."/>
            <person name="Cestaro A."/>
            <person name="Pruss D."/>
            <person name="Pindo M."/>
            <person name="FitzGerald L.M."/>
            <person name="Vezzulli S."/>
            <person name="Reid J."/>
            <person name="Malacarne G."/>
            <person name="Iliev D."/>
            <person name="Coppola G."/>
            <person name="Wardell B."/>
            <person name="Micheletti D."/>
            <person name="Macalma T."/>
            <person name="Facci M."/>
            <person name="Mitchell J.T."/>
            <person name="Perazzolli M."/>
            <person name="Eldredge G."/>
            <person name="Gatto P."/>
            <person name="Oyzerski R."/>
            <person name="Moretto M."/>
            <person name="Gutin N."/>
            <person name="Stefanini M."/>
            <person name="Chen Y."/>
            <person name="Segala C."/>
            <person name="Davenport C."/>
            <person name="Dematte L."/>
            <person name="Mraz A."/>
            <person name="Battilana J."/>
            <person name="Stormo K."/>
            <person name="Costa F."/>
            <person name="Tao Q."/>
            <person name="Si-Ammour A."/>
            <person name="Harkins T."/>
            <person name="Lackey A."/>
            <person name="Perbost C."/>
            <person name="Taillon B."/>
            <person name="Stella A."/>
            <person name="Solovyev V."/>
            <person name="Fawcett J.A."/>
            <person name="Sterck L."/>
            <person name="Vandepoele K."/>
            <person name="Grando S.M."/>
            <person name="Toppo S."/>
            <person name="Moser C."/>
            <person name="Lanchbury J."/>
            <person name="Bogden R."/>
            <person name="Skolnick M."/>
            <person name="Sgaramella V."/>
            <person name="Bhatnagar S.K."/>
            <person name="Fontana P."/>
            <person name="Gutin A."/>
            <person name="Van de Peer Y."/>
            <person name="Salamini F."/>
            <person name="Viola R."/>
        </authorList>
    </citation>
    <scope>NUCLEOTIDE SEQUENCE</scope>
</reference>
<comment type="similarity">
    <text evidence="1">Belongs to the peptidase C48 family.</text>
</comment>
<dbReference type="PANTHER" id="PTHR47764">
    <property type="entry name" value="UBIQUITIN-LIKE-SPECIFIC PROTEASE 2B-RELATED"/>
    <property type="match status" value="1"/>
</dbReference>
<organism evidence="6">
    <name type="scientific">Vitis vinifera</name>
    <name type="common">Grape</name>
    <dbReference type="NCBI Taxonomy" id="29760"/>
    <lineage>
        <taxon>Eukaryota</taxon>
        <taxon>Viridiplantae</taxon>
        <taxon>Streptophyta</taxon>
        <taxon>Embryophyta</taxon>
        <taxon>Tracheophyta</taxon>
        <taxon>Spermatophyta</taxon>
        <taxon>Magnoliopsida</taxon>
        <taxon>eudicotyledons</taxon>
        <taxon>Gunneridae</taxon>
        <taxon>Pentapetalae</taxon>
        <taxon>rosids</taxon>
        <taxon>Vitales</taxon>
        <taxon>Vitaceae</taxon>
        <taxon>Viteae</taxon>
        <taxon>Vitis</taxon>
    </lineage>
</organism>
<feature type="region of interest" description="Disordered" evidence="4">
    <location>
        <begin position="450"/>
        <end position="469"/>
    </location>
</feature>
<keyword evidence="2" id="KW-0645">Protease</keyword>
<dbReference type="ExpressionAtlas" id="A5B964">
    <property type="expression patterns" value="baseline"/>
</dbReference>
<dbReference type="Pfam" id="PF02902">
    <property type="entry name" value="Peptidase_C48"/>
    <property type="match status" value="2"/>
</dbReference>
<evidence type="ECO:0000256" key="2">
    <source>
        <dbReference type="ARBA" id="ARBA00022670"/>
    </source>
</evidence>
<feature type="domain" description="Ubiquitin-like protease family profile" evidence="5">
    <location>
        <begin position="48"/>
        <end position="192"/>
    </location>
</feature>
<feature type="compositionally biased region" description="Basic and acidic residues" evidence="4">
    <location>
        <begin position="407"/>
        <end position="421"/>
    </location>
</feature>
<dbReference type="SUPFAM" id="SSF54001">
    <property type="entry name" value="Cysteine proteinases"/>
    <property type="match status" value="1"/>
</dbReference>
<feature type="compositionally biased region" description="Polar residues" evidence="4">
    <location>
        <begin position="385"/>
        <end position="394"/>
    </location>
</feature>
<feature type="region of interest" description="Disordered" evidence="4">
    <location>
        <begin position="365"/>
        <end position="427"/>
    </location>
</feature>
<feature type="compositionally biased region" description="Basic and acidic residues" evidence="4">
    <location>
        <begin position="457"/>
        <end position="467"/>
    </location>
</feature>
<accession>A5B964</accession>
<dbReference type="AlphaFoldDB" id="A5B964"/>
<protein>
    <recommendedName>
        <fullName evidence="5">Ubiquitin-like protease family profile domain-containing protein</fullName>
    </recommendedName>
</protein>
<sequence>MARRARNTAGAVGPGNNNYIKSTYQKDVQRFDDQFEEVIYPKGDSDAVSISKRDIDLLQPETFINDTIIDFYIKYLKNKIQPEERHRFHFFNSFFFRKLADLDKDPSSASEGRAAFQRVRKWTRKVDLFEKDYIFIPVNFNYLWEEWKERHKETSEDISSKFFNLRFVPLELPQQENSFDCGLFLLHFAELFLEDAPDNFNPFRITKFCSFLNVNWFPPAEASLKRALIQRLIFELVDHCSQESSPAACSGEQQSPKFLGGSNVHETGVEFITEKYSSVKACLVLREFFESGATAAGSFLDGQYQSFDQSSSFQRLKSVMSPIEEEGTGEQFVYLPSCETGLQRLAGISHEARAVQYSSRDFRADASWNPGTSVEQAGHEEVDSSPETSTGTSEDSLEVGVDNGNTVRDDMDPSQIEKTDEPGSPSMENTECFTQGLACASGEFLEISAAESSQDTGKLDNCNEREAPLPSYEENPLRLFHEKSDIEGNRDITCKDVQMIDHDLESDPDEQPASKRLRLTPPPYEGERKLNRSLSKDLHL</sequence>
<dbReference type="MEROPS" id="C48.004"/>
<evidence type="ECO:0000256" key="1">
    <source>
        <dbReference type="ARBA" id="ARBA00005234"/>
    </source>
</evidence>
<dbReference type="InterPro" id="IPR003653">
    <property type="entry name" value="Peptidase_C48_C"/>
</dbReference>
<dbReference type="GO" id="GO:0006508">
    <property type="term" value="P:proteolysis"/>
    <property type="evidence" value="ECO:0007669"/>
    <property type="project" value="UniProtKB-KW"/>
</dbReference>
<evidence type="ECO:0000256" key="3">
    <source>
        <dbReference type="ARBA" id="ARBA00022801"/>
    </source>
</evidence>
<dbReference type="Gene3D" id="1.10.418.20">
    <property type="match status" value="1"/>
</dbReference>
<dbReference type="EMBL" id="AM451033">
    <property type="protein sequence ID" value="CAN78777.1"/>
    <property type="molecule type" value="Genomic_DNA"/>
</dbReference>
<keyword evidence="3" id="KW-0378">Hydrolase</keyword>
<dbReference type="GO" id="GO:0008234">
    <property type="term" value="F:cysteine-type peptidase activity"/>
    <property type="evidence" value="ECO:0007669"/>
    <property type="project" value="InterPro"/>
</dbReference>
<dbReference type="Gene3D" id="3.30.310.130">
    <property type="entry name" value="Ubiquitin-related"/>
    <property type="match status" value="1"/>
</dbReference>
<feature type="region of interest" description="Disordered" evidence="4">
    <location>
        <begin position="500"/>
        <end position="540"/>
    </location>
</feature>
<feature type="compositionally biased region" description="Basic and acidic residues" evidence="4">
    <location>
        <begin position="525"/>
        <end position="540"/>
    </location>
</feature>